<reference evidence="2" key="3">
    <citation type="submission" date="2018-08" db="UniProtKB">
        <authorList>
            <consortium name="EnsemblPlants"/>
        </authorList>
    </citation>
    <scope>IDENTIFICATION</scope>
    <source>
        <strain evidence="2">cv. Bd21</strain>
    </source>
</reference>
<dbReference type="Gramene" id="PNT61722">
    <property type="protein sequence ID" value="PNT61722"/>
    <property type="gene ID" value="BRADI_5g19542v3"/>
</dbReference>
<dbReference type="PANTHER" id="PTHR33116:SF87">
    <property type="entry name" value="OS01G0158850 PROTEIN"/>
    <property type="match status" value="1"/>
</dbReference>
<evidence type="ECO:0000313" key="1">
    <source>
        <dbReference type="EMBL" id="PNT61722.1"/>
    </source>
</evidence>
<dbReference type="EMBL" id="CM000884">
    <property type="protein sequence ID" value="PNT61722.1"/>
    <property type="molecule type" value="Genomic_DNA"/>
</dbReference>
<reference evidence="1 2" key="1">
    <citation type="journal article" date="2010" name="Nature">
        <title>Genome sequencing and analysis of the model grass Brachypodium distachyon.</title>
        <authorList>
            <consortium name="International Brachypodium Initiative"/>
        </authorList>
    </citation>
    <scope>NUCLEOTIDE SEQUENCE [LARGE SCALE GENOMIC DNA]</scope>
    <source>
        <strain evidence="1 2">Bd21</strain>
    </source>
</reference>
<dbReference type="Proteomes" id="UP000008810">
    <property type="component" value="Chromosome 5"/>
</dbReference>
<evidence type="ECO:0000313" key="2">
    <source>
        <dbReference type="EnsemblPlants" id="PNT61722"/>
    </source>
</evidence>
<evidence type="ECO:0000313" key="3">
    <source>
        <dbReference type="Proteomes" id="UP000008810"/>
    </source>
</evidence>
<keyword evidence="3" id="KW-1185">Reference proteome</keyword>
<proteinExistence type="predicted"/>
<dbReference type="AlphaFoldDB" id="A0A2K2CI64"/>
<gene>
    <name evidence="1" type="ORF">BRADI_5g19542v3</name>
</gene>
<dbReference type="OrthoDB" id="693219at2759"/>
<accession>A0A2K2CI64</accession>
<protein>
    <submittedName>
        <fullName evidence="1 2">Uncharacterized protein</fullName>
    </submittedName>
</protein>
<reference evidence="1" key="2">
    <citation type="submission" date="2017-06" db="EMBL/GenBank/DDBJ databases">
        <title>WGS assembly of Brachypodium distachyon.</title>
        <authorList>
            <consortium name="The International Brachypodium Initiative"/>
            <person name="Lucas S."/>
            <person name="Harmon-Smith M."/>
            <person name="Lail K."/>
            <person name="Tice H."/>
            <person name="Grimwood J."/>
            <person name="Bruce D."/>
            <person name="Barry K."/>
            <person name="Shu S."/>
            <person name="Lindquist E."/>
            <person name="Wang M."/>
            <person name="Pitluck S."/>
            <person name="Vogel J.P."/>
            <person name="Garvin D.F."/>
            <person name="Mockler T.C."/>
            <person name="Schmutz J."/>
            <person name="Rokhsar D."/>
            <person name="Bevan M.W."/>
        </authorList>
    </citation>
    <scope>NUCLEOTIDE SEQUENCE</scope>
    <source>
        <strain evidence="1">Bd21</strain>
    </source>
</reference>
<dbReference type="PANTHER" id="PTHR33116">
    <property type="entry name" value="REVERSE TRANSCRIPTASE ZINC-BINDING DOMAIN-CONTAINING PROTEIN-RELATED-RELATED"/>
    <property type="match status" value="1"/>
</dbReference>
<sequence>MASVLQCAVASFPQVYLGLPLSPYKIHSAAFAPLIDKCSSYLAGCVQSYSPKKHIITNDACPRCNQAPETKEHFFFQCQSSQAVWTQPGLPSPSSSDVPWTSNPPDAAVCALLWPAMVFTVLWKIWDSRNSVVFRHIFLPPIVIIRNILEDFTLWSHRLRNADSKIAATIWRDYLSSRLTIHVT</sequence>
<dbReference type="InParanoid" id="A0A2K2CI64"/>
<organism evidence="1">
    <name type="scientific">Brachypodium distachyon</name>
    <name type="common">Purple false brome</name>
    <name type="synonym">Trachynia distachya</name>
    <dbReference type="NCBI Taxonomy" id="15368"/>
    <lineage>
        <taxon>Eukaryota</taxon>
        <taxon>Viridiplantae</taxon>
        <taxon>Streptophyta</taxon>
        <taxon>Embryophyta</taxon>
        <taxon>Tracheophyta</taxon>
        <taxon>Spermatophyta</taxon>
        <taxon>Magnoliopsida</taxon>
        <taxon>Liliopsida</taxon>
        <taxon>Poales</taxon>
        <taxon>Poaceae</taxon>
        <taxon>BOP clade</taxon>
        <taxon>Pooideae</taxon>
        <taxon>Stipodae</taxon>
        <taxon>Brachypodieae</taxon>
        <taxon>Brachypodium</taxon>
    </lineage>
</organism>
<dbReference type="EnsemblPlants" id="PNT61722">
    <property type="protein sequence ID" value="PNT61722"/>
    <property type="gene ID" value="BRADI_5g19542v3"/>
</dbReference>
<name>A0A2K2CI64_BRADI</name>